<gene>
    <name evidence="3" type="ORF">J2S63_002777</name>
</gene>
<organism evidence="3 4">
    <name type="scientific">Nocardioides marmoribigeumensis</name>
    <dbReference type="NCBI Taxonomy" id="433649"/>
    <lineage>
        <taxon>Bacteria</taxon>
        <taxon>Bacillati</taxon>
        <taxon>Actinomycetota</taxon>
        <taxon>Actinomycetes</taxon>
        <taxon>Propionibacteriales</taxon>
        <taxon>Nocardioidaceae</taxon>
        <taxon>Nocardioides</taxon>
    </lineage>
</organism>
<dbReference type="InterPro" id="IPR058245">
    <property type="entry name" value="NreC/VraR/RcsB-like_REC"/>
</dbReference>
<sequence>MQPTHPATVLVVDDEPDVREMVRAFLEIGGFDVVAEAVDGAEAVQQYLALDPPPLPDVVVLDNRMPMMTGLEAAARMLERNPQQKIVMFSAHLDDATRAQAQDLGVAACLDKTKPARLPVVLRELLAA</sequence>
<dbReference type="PANTHER" id="PTHR43228:SF1">
    <property type="entry name" value="TWO-COMPONENT RESPONSE REGULATOR ARR22"/>
    <property type="match status" value="1"/>
</dbReference>
<evidence type="ECO:0000313" key="3">
    <source>
        <dbReference type="EMBL" id="MDR7363224.1"/>
    </source>
</evidence>
<protein>
    <submittedName>
        <fullName evidence="3">CheY-like chemotaxis protein</fullName>
    </submittedName>
</protein>
<dbReference type="PANTHER" id="PTHR43228">
    <property type="entry name" value="TWO-COMPONENT RESPONSE REGULATOR"/>
    <property type="match status" value="1"/>
</dbReference>
<accession>A0ABU2BXV9</accession>
<dbReference type="InterPro" id="IPR001789">
    <property type="entry name" value="Sig_transdc_resp-reg_receiver"/>
</dbReference>
<evidence type="ECO:0000259" key="2">
    <source>
        <dbReference type="PROSITE" id="PS50110"/>
    </source>
</evidence>
<dbReference type="InterPro" id="IPR011006">
    <property type="entry name" value="CheY-like_superfamily"/>
</dbReference>
<feature type="modified residue" description="4-aspartylphosphate" evidence="1">
    <location>
        <position position="62"/>
    </location>
</feature>
<evidence type="ECO:0000313" key="4">
    <source>
        <dbReference type="Proteomes" id="UP001183648"/>
    </source>
</evidence>
<dbReference type="SMART" id="SM00448">
    <property type="entry name" value="REC"/>
    <property type="match status" value="1"/>
</dbReference>
<dbReference type="Gene3D" id="3.40.50.2300">
    <property type="match status" value="1"/>
</dbReference>
<dbReference type="InterPro" id="IPR052048">
    <property type="entry name" value="ST_Response_Regulator"/>
</dbReference>
<dbReference type="SUPFAM" id="SSF52172">
    <property type="entry name" value="CheY-like"/>
    <property type="match status" value="1"/>
</dbReference>
<proteinExistence type="predicted"/>
<dbReference type="EMBL" id="JAVDYG010000001">
    <property type="protein sequence ID" value="MDR7363224.1"/>
    <property type="molecule type" value="Genomic_DNA"/>
</dbReference>
<dbReference type="Pfam" id="PF00072">
    <property type="entry name" value="Response_reg"/>
    <property type="match status" value="1"/>
</dbReference>
<dbReference type="CDD" id="cd17535">
    <property type="entry name" value="REC_NarL-like"/>
    <property type="match status" value="1"/>
</dbReference>
<name>A0ABU2BXV9_9ACTN</name>
<keyword evidence="1" id="KW-0597">Phosphoprotein</keyword>
<reference evidence="3 4" key="1">
    <citation type="submission" date="2023-07" db="EMBL/GenBank/DDBJ databases">
        <title>Sequencing the genomes of 1000 actinobacteria strains.</title>
        <authorList>
            <person name="Klenk H.-P."/>
        </authorList>
    </citation>
    <scope>NUCLEOTIDE SEQUENCE [LARGE SCALE GENOMIC DNA]</scope>
    <source>
        <strain evidence="3 4">DSM 19426</strain>
    </source>
</reference>
<dbReference type="PROSITE" id="PS50110">
    <property type="entry name" value="RESPONSE_REGULATORY"/>
    <property type="match status" value="1"/>
</dbReference>
<comment type="caution">
    <text evidence="3">The sequence shown here is derived from an EMBL/GenBank/DDBJ whole genome shotgun (WGS) entry which is preliminary data.</text>
</comment>
<dbReference type="RefSeq" id="WP_310303360.1">
    <property type="nucleotide sequence ID" value="NZ_BAAAPS010000003.1"/>
</dbReference>
<feature type="domain" description="Response regulatory" evidence="2">
    <location>
        <begin position="8"/>
        <end position="127"/>
    </location>
</feature>
<dbReference type="Proteomes" id="UP001183648">
    <property type="component" value="Unassembled WGS sequence"/>
</dbReference>
<keyword evidence="4" id="KW-1185">Reference proteome</keyword>
<evidence type="ECO:0000256" key="1">
    <source>
        <dbReference type="PROSITE-ProRule" id="PRU00169"/>
    </source>
</evidence>